<dbReference type="PANTHER" id="PTHR31509">
    <property type="entry name" value="BPS1-LIKE PROTEIN"/>
    <property type="match status" value="1"/>
</dbReference>
<sequence>MVLSLGLSLKPNHRHKSEALSASLSNFRSEMSNLRNQLALKSESEFLSLPWFLRCYEMLNMSNKAFAKLVVDIDYPMSKWGDAATQEYLDYTFNLMNLLNSISSSLSHLSQAKLELSHALSLVKNSPSSAVQLLKKIQLKGPRSNFKQEFLAKSDETGCSEKECVILQALLVTKRTGLWVLGLVLSGLCSDIKPYLEILKSVALSDCSLPEELESRVCKLIVEKRGVMEELRQLINNATARFAEMKPGERWNDAAEKELKTRLELLENLIQGIDKQTNYMFSEFLAARDKLLDGFRHMLRKP</sequence>
<evidence type="ECO:0000313" key="3">
    <source>
        <dbReference type="Proteomes" id="UP000594638"/>
    </source>
</evidence>
<feature type="coiled-coil region" evidence="1">
    <location>
        <begin position="221"/>
        <end position="276"/>
    </location>
</feature>
<reference evidence="2 3" key="1">
    <citation type="submission" date="2019-12" db="EMBL/GenBank/DDBJ databases">
        <authorList>
            <person name="Alioto T."/>
            <person name="Alioto T."/>
            <person name="Gomez Garrido J."/>
        </authorList>
    </citation>
    <scope>NUCLEOTIDE SEQUENCE [LARGE SCALE GENOMIC DNA]</scope>
</reference>
<dbReference type="Proteomes" id="UP000594638">
    <property type="component" value="Unassembled WGS sequence"/>
</dbReference>
<dbReference type="OrthoDB" id="985898at2759"/>
<proteinExistence type="predicted"/>
<keyword evidence="1" id="KW-0175">Coiled coil</keyword>
<keyword evidence="3" id="KW-1185">Reference proteome</keyword>
<evidence type="ECO:0000256" key="1">
    <source>
        <dbReference type="SAM" id="Coils"/>
    </source>
</evidence>
<name>A0A8S0TCH1_OLEEU</name>
<comment type="caution">
    <text evidence="2">The sequence shown here is derived from an EMBL/GenBank/DDBJ whole genome shotgun (WGS) entry which is preliminary data.</text>
</comment>
<evidence type="ECO:0000313" key="2">
    <source>
        <dbReference type="EMBL" id="CAA3002815.1"/>
    </source>
</evidence>
<accession>A0A8S0TCH1</accession>
<protein>
    <submittedName>
        <fullName evidence="2">Uncharacterized protein</fullName>
    </submittedName>
</protein>
<dbReference type="Gramene" id="OE9A019561T1">
    <property type="protein sequence ID" value="OE9A019561C1"/>
    <property type="gene ID" value="OE9A019561"/>
</dbReference>
<organism evidence="2 3">
    <name type="scientific">Olea europaea subsp. europaea</name>
    <dbReference type="NCBI Taxonomy" id="158383"/>
    <lineage>
        <taxon>Eukaryota</taxon>
        <taxon>Viridiplantae</taxon>
        <taxon>Streptophyta</taxon>
        <taxon>Embryophyta</taxon>
        <taxon>Tracheophyta</taxon>
        <taxon>Spermatophyta</taxon>
        <taxon>Magnoliopsida</taxon>
        <taxon>eudicotyledons</taxon>
        <taxon>Gunneridae</taxon>
        <taxon>Pentapetalae</taxon>
        <taxon>asterids</taxon>
        <taxon>lamiids</taxon>
        <taxon>Lamiales</taxon>
        <taxon>Oleaceae</taxon>
        <taxon>Oleeae</taxon>
        <taxon>Olea</taxon>
    </lineage>
</organism>
<gene>
    <name evidence="2" type="ORF">OLEA9_A019561</name>
</gene>
<dbReference type="AlphaFoldDB" id="A0A8S0TCH1"/>
<dbReference type="EMBL" id="CACTIH010005881">
    <property type="protein sequence ID" value="CAA3002815.1"/>
    <property type="molecule type" value="Genomic_DNA"/>
</dbReference>